<evidence type="ECO:0000256" key="3">
    <source>
        <dbReference type="ARBA" id="ARBA00022574"/>
    </source>
</evidence>
<evidence type="ECO:0000256" key="4">
    <source>
        <dbReference type="ARBA" id="ARBA00022737"/>
    </source>
</evidence>
<dbReference type="PROSITE" id="PS50082">
    <property type="entry name" value="WD_REPEATS_2"/>
    <property type="match status" value="2"/>
</dbReference>
<accession>A0A8J4TFE1</accession>
<protein>
    <recommendedName>
        <fullName evidence="12">Cilia- and flagella-associated protein 44</fullName>
    </recommendedName>
</protein>
<feature type="region of interest" description="Disordered" evidence="15">
    <location>
        <begin position="881"/>
        <end position="911"/>
    </location>
</feature>
<keyword evidence="4" id="KW-0677">Repeat</keyword>
<feature type="coiled-coil region" evidence="14">
    <location>
        <begin position="751"/>
        <end position="787"/>
    </location>
</feature>
<dbReference type="Gene3D" id="2.130.10.10">
    <property type="entry name" value="YVTN repeat-like/Quinoprotein amine dehydrogenase"/>
    <property type="match status" value="3"/>
</dbReference>
<dbReference type="OrthoDB" id="1935234at2759"/>
<feature type="region of interest" description="Disordered" evidence="15">
    <location>
        <begin position="1059"/>
        <end position="1082"/>
    </location>
</feature>
<feature type="coiled-coil region" evidence="14">
    <location>
        <begin position="1342"/>
        <end position="1404"/>
    </location>
</feature>
<reference evidence="17" key="1">
    <citation type="submission" date="2020-07" db="EMBL/GenBank/DDBJ databases">
        <title>Clarias magur genome sequencing, assembly and annotation.</title>
        <authorList>
            <person name="Kushwaha B."/>
            <person name="Kumar R."/>
            <person name="Das P."/>
            <person name="Joshi C.G."/>
            <person name="Kumar D."/>
            <person name="Nagpure N.S."/>
            <person name="Pandey M."/>
            <person name="Agarwal S."/>
            <person name="Srivastava S."/>
            <person name="Singh M."/>
            <person name="Sahoo L."/>
            <person name="Jayasankar P."/>
            <person name="Meher P.K."/>
            <person name="Koringa P.G."/>
            <person name="Iquebal M.A."/>
            <person name="Das S.P."/>
            <person name="Bit A."/>
            <person name="Patnaik S."/>
            <person name="Patel N."/>
            <person name="Shah T.M."/>
            <person name="Hinsu A."/>
            <person name="Jena J.K."/>
        </authorList>
    </citation>
    <scope>NUCLEOTIDE SEQUENCE</scope>
    <source>
        <strain evidence="17">CIFAMagur01</strain>
        <tissue evidence="17">Testis</tissue>
    </source>
</reference>
<evidence type="ECO:0000256" key="6">
    <source>
        <dbReference type="ARBA" id="ARBA00023054"/>
    </source>
</evidence>
<feature type="compositionally biased region" description="Basic and acidic residues" evidence="15">
    <location>
        <begin position="1072"/>
        <end position="1082"/>
    </location>
</feature>
<gene>
    <name evidence="17" type="primary">cfap44</name>
    <name evidence="17" type="ORF">DAT39_015946</name>
</gene>
<keyword evidence="8" id="KW-0206">Cytoskeleton</keyword>
<proteinExistence type="inferred from homology"/>
<dbReference type="InterPro" id="IPR055439">
    <property type="entry name" value="Beta-prop_EML_1st"/>
</dbReference>
<dbReference type="SMART" id="SM00320">
    <property type="entry name" value="WD40"/>
    <property type="match status" value="8"/>
</dbReference>
<dbReference type="GO" id="GO:0060285">
    <property type="term" value="P:cilium-dependent cell motility"/>
    <property type="evidence" value="ECO:0007669"/>
    <property type="project" value="UniProtKB-ARBA"/>
</dbReference>
<evidence type="ECO:0000256" key="2">
    <source>
        <dbReference type="ARBA" id="ARBA00022490"/>
    </source>
</evidence>
<feature type="compositionally biased region" description="Basic and acidic residues" evidence="15">
    <location>
        <begin position="881"/>
        <end position="907"/>
    </location>
</feature>
<dbReference type="PANTHER" id="PTHR14885:SF3">
    <property type="entry name" value="CILIA- AND FLAGELLA-ASSOCIATED PROTEIN 44"/>
    <property type="match status" value="1"/>
</dbReference>
<dbReference type="GO" id="GO:0003341">
    <property type="term" value="P:cilium movement"/>
    <property type="evidence" value="ECO:0007669"/>
    <property type="project" value="UniProtKB-ARBA"/>
</dbReference>
<feature type="compositionally biased region" description="Acidic residues" evidence="15">
    <location>
        <begin position="1295"/>
        <end position="1317"/>
    </location>
</feature>
<dbReference type="SUPFAM" id="SSF50978">
    <property type="entry name" value="WD40 repeat-like"/>
    <property type="match status" value="1"/>
</dbReference>
<name>A0A8J4TFE1_CLAMG</name>
<evidence type="ECO:0000256" key="9">
    <source>
        <dbReference type="ARBA" id="ARBA00023273"/>
    </source>
</evidence>
<feature type="coiled-coil region" evidence="14">
    <location>
        <begin position="1560"/>
        <end position="1623"/>
    </location>
</feature>
<comment type="function">
    <text evidence="10">Flagellar protein involved in sperm flagellum axoneme organization and function.</text>
</comment>
<comment type="subcellular location">
    <subcellularLocation>
        <location evidence="1">Cytoplasm</location>
        <location evidence="1">Cytoskeleton</location>
        <location evidence="1">Flagellum axoneme</location>
    </subcellularLocation>
</comment>
<evidence type="ECO:0000313" key="18">
    <source>
        <dbReference type="Proteomes" id="UP000727407"/>
    </source>
</evidence>
<keyword evidence="3 13" id="KW-0853">WD repeat</keyword>
<keyword evidence="2" id="KW-0963">Cytoplasm</keyword>
<comment type="similarity">
    <text evidence="11">Belongs to the CFAP44 family.</text>
</comment>
<evidence type="ECO:0000256" key="13">
    <source>
        <dbReference type="PROSITE-ProRule" id="PRU00221"/>
    </source>
</evidence>
<dbReference type="PROSITE" id="PS50294">
    <property type="entry name" value="WD_REPEATS_REGION"/>
    <property type="match status" value="1"/>
</dbReference>
<dbReference type="EMBL" id="QNUK01000378">
    <property type="protein sequence ID" value="KAF5894355.1"/>
    <property type="molecule type" value="Genomic_DNA"/>
</dbReference>
<evidence type="ECO:0000256" key="7">
    <source>
        <dbReference type="ARBA" id="ARBA00023069"/>
    </source>
</evidence>
<dbReference type="InterPro" id="IPR036322">
    <property type="entry name" value="WD40_repeat_dom_sf"/>
</dbReference>
<evidence type="ECO:0000256" key="5">
    <source>
        <dbReference type="ARBA" id="ARBA00022846"/>
    </source>
</evidence>
<dbReference type="Pfam" id="PF00400">
    <property type="entry name" value="WD40"/>
    <property type="match status" value="1"/>
</dbReference>
<evidence type="ECO:0000313" key="17">
    <source>
        <dbReference type="EMBL" id="KAF5894355.1"/>
    </source>
</evidence>
<comment type="caution">
    <text evidence="17">The sequence shown here is derived from an EMBL/GenBank/DDBJ whole genome shotgun (WGS) entry which is preliminary data.</text>
</comment>
<feature type="repeat" description="WD" evidence="13">
    <location>
        <begin position="410"/>
        <end position="443"/>
    </location>
</feature>
<evidence type="ECO:0000256" key="12">
    <source>
        <dbReference type="ARBA" id="ARBA00074727"/>
    </source>
</evidence>
<dbReference type="InterPro" id="IPR001680">
    <property type="entry name" value="WD40_rpt"/>
</dbReference>
<dbReference type="Proteomes" id="UP000727407">
    <property type="component" value="Unassembled WGS sequence"/>
</dbReference>
<feature type="repeat" description="WD" evidence="13">
    <location>
        <begin position="309"/>
        <end position="350"/>
    </location>
</feature>
<dbReference type="InterPro" id="IPR015943">
    <property type="entry name" value="WD40/YVTN_repeat-like_dom_sf"/>
</dbReference>
<feature type="coiled-coil region" evidence="14">
    <location>
        <begin position="1432"/>
        <end position="1494"/>
    </location>
</feature>
<evidence type="ECO:0000256" key="11">
    <source>
        <dbReference type="ARBA" id="ARBA00060934"/>
    </source>
</evidence>
<evidence type="ECO:0000256" key="14">
    <source>
        <dbReference type="SAM" id="Coils"/>
    </source>
</evidence>
<feature type="domain" description="EML-like first beta-propeller" evidence="16">
    <location>
        <begin position="28"/>
        <end position="237"/>
    </location>
</feature>
<feature type="compositionally biased region" description="Basic and acidic residues" evidence="15">
    <location>
        <begin position="1102"/>
        <end position="1129"/>
    </location>
</feature>
<evidence type="ECO:0000256" key="15">
    <source>
        <dbReference type="SAM" id="MobiDB-lite"/>
    </source>
</evidence>
<dbReference type="Pfam" id="PF23409">
    <property type="entry name" value="Beta-prop_EML"/>
    <property type="match status" value="1"/>
</dbReference>
<dbReference type="FunFam" id="2.130.10.10:FF:000401">
    <property type="entry name" value="Cilia- and flagella-associated protein 44"/>
    <property type="match status" value="1"/>
</dbReference>
<evidence type="ECO:0000259" key="16">
    <source>
        <dbReference type="Pfam" id="PF23409"/>
    </source>
</evidence>
<feature type="region of interest" description="Disordered" evidence="15">
    <location>
        <begin position="1289"/>
        <end position="1317"/>
    </location>
</feature>
<evidence type="ECO:0000256" key="1">
    <source>
        <dbReference type="ARBA" id="ARBA00004611"/>
    </source>
</evidence>
<keyword evidence="18" id="KW-1185">Reference proteome</keyword>
<sequence>MAGSMLVLLDMNTKQQRYIPSSSGEGIGAIMPHPSRKYFAVAEKGSQPEIIIYEYSSLEPYRALKGGTIKAYSCINFNRDGTLLASVGAGPDYMLTVWDWIREHVVLRFKAFSQDVYRVTFSPDDPGQLTTSGSGHIKFWKMADTFTCLKLQGMLGRFGKTPLTDIEGYVEFPDGKVLSGTEWGNMLIWDGGLIKVEIGRKNGRPCHAGCVKQITLTSEEELITVGADGAVRCWDFESVDAADCMDDSGLFELEPINELIIGRNVSLSSMVRSPAAPDSTVWFAQDSNGGIWKLDLSFSNTTPPPECLFSFHAGAIEGMDVSGLSHLMATTGLDGSVRVFDFLSNKEIAVSRYRQGGSSLTWCPRTVSDSEGLLVVGFEDGVVRLLELCPQRTQLVARSTLSKLHLKQAFKPHDASVTAISYKPNGQILATGSVDGRVFFFSVGESYEPIGFVRVPAAVRSLQWAPQSQERNALLVACQTGVVEVEAPDSRGAAVGNTFHLQNIPIRHFFFQSIKSRLQRDAEIARRQALKEQQEAERQNQEETNHGQIYAVEEEEEELPPIFIPSPPSPLHCAFYSTEPGAFWLSVGGYDSGYLYHCKFSEQESADASERTDEPFAYVPVQDADHNPIFTVCFCEARQTLLCGMQDGSIRVYPLESGALQPEDMKVYQVLSVFDSQHGTVRQLRVSHDSRFVLCTAADGNIFSFRLLEKDMTEALQKEDAKVPSPRLGLDTVSVPMDIDDPAAYSIETAKQKSEVDRLQWEAKLRKQERRNKLIKLRRRFNALLQENLTLPERIRLPRSELEFDRRFHEEVTRSTAEKVEKVKRELAWETEKNRIGLQKLHDRFLGSVICDTLTVSAIKSDHKVSTYKLVALASKRHEPKEQVRVEQRFDHASQDRSSAKEQKDTLTDSISVLKRSVPQGTAGKLAARQAEKLRKAAEKAEQARMKIEQSKKEWKEFYASKPSKDYEDPEEVRAIQLAKENMGDFKLKSAKDYTVPEHLRMNVEKKMAQVVELEEQIHQRKNQMNMRVLALRDSKVALISQFSSYMDQLLAIQKHLPAEKHRVPPTPPTLTREETPEKELEYSNATLERYTAAQATTGHGSDADKLKEPQEETKQDAGKDAGHAEEAHQPLSENLTELEQEVMEVEEIRNLYLQDKLIKQMEEAVYVFDAKLRLVRHDKITLDVKMKLADLRHNTLSQELLLLEEFEKRELTLQERLNVCVKEERELMSKLEECKDQVEMKKRDIAILNEREKVLAFTFEASLGENNKFEEFLTRVFKKKIKRAKKKEKLHTAEEEEESEVESEVLSDWDSDEDYEGSDEAAACDLSVCPPSCDPELFDSTVRLREQRLDLEERLQEEKLEVDSLKKELDALTKKEKIAQCNLKAAEGDLELLNREKQQKLNELDVVVPLRLHQIECLKNQDMYSDLSSALVINNATVKRLHEQIQRLQQENCTQKQLYKEARQQHVQLRSELKNMMEKSQELKAKCEQLMLDRFGKLVDLEALQTLSGNRKLEELKYEKHVQEAQHWHEHRMWQAKVDAADKELANACKENTERLRQLKALMSEKKLLEDKLDDLQRKTICPFQESQQAEQEDIRKLQLRVQSQAEKIKSLKEEISKLSRKDGNIQPPSR</sequence>
<dbReference type="PANTHER" id="PTHR14885">
    <property type="entry name" value="CILIA- AND FLAGELLA-ASSOCIATED PROTEIN 43-RELATED"/>
    <property type="match status" value="1"/>
</dbReference>
<keyword evidence="9" id="KW-0966">Cell projection</keyword>
<feature type="coiled-coil region" evidence="14">
    <location>
        <begin position="515"/>
        <end position="546"/>
    </location>
</feature>
<organism evidence="17 18">
    <name type="scientific">Clarias magur</name>
    <name type="common">Asian catfish</name>
    <name type="synonym">Macropteronotus magur</name>
    <dbReference type="NCBI Taxonomy" id="1594786"/>
    <lineage>
        <taxon>Eukaryota</taxon>
        <taxon>Metazoa</taxon>
        <taxon>Chordata</taxon>
        <taxon>Craniata</taxon>
        <taxon>Vertebrata</taxon>
        <taxon>Euteleostomi</taxon>
        <taxon>Actinopterygii</taxon>
        <taxon>Neopterygii</taxon>
        <taxon>Teleostei</taxon>
        <taxon>Ostariophysi</taxon>
        <taxon>Siluriformes</taxon>
        <taxon>Clariidae</taxon>
        <taxon>Clarias</taxon>
    </lineage>
</organism>
<dbReference type="SUPFAM" id="SSF101908">
    <property type="entry name" value="Putative isomerase YbhE"/>
    <property type="match status" value="1"/>
</dbReference>
<feature type="region of interest" description="Disordered" evidence="15">
    <location>
        <begin position="1097"/>
        <end position="1135"/>
    </location>
</feature>
<feature type="coiled-coil region" evidence="14">
    <location>
        <begin position="1222"/>
        <end position="1252"/>
    </location>
</feature>
<keyword evidence="6 14" id="KW-0175">Coiled coil</keyword>
<evidence type="ECO:0000256" key="10">
    <source>
        <dbReference type="ARBA" id="ARBA00055223"/>
    </source>
</evidence>
<feature type="coiled-coil region" evidence="14">
    <location>
        <begin position="924"/>
        <end position="954"/>
    </location>
</feature>
<keyword evidence="7" id="KW-0969">Cilium</keyword>
<keyword evidence="5 17" id="KW-0282">Flagellum</keyword>
<evidence type="ECO:0000256" key="8">
    <source>
        <dbReference type="ARBA" id="ARBA00023212"/>
    </source>
</evidence>